<proteinExistence type="predicted"/>
<sequence length="166" mass="19199">MFVTMDLIIIWIIIISAILLFIFALSVIIYCICWESKNPGIQHFYILEEGGLKKTTTTNSLSSLNFFRNFTSSSTLRDNNVFTSDNLPIINLERNYEIVDEKESKLVDSMEVEKKFNDSILVIDRQNSKKDDMESCISEDSRHSFYSTFSPFTRQNSEADNYASLE</sequence>
<organism evidence="2 3">
    <name type="scientific">Brassicogethes aeneus</name>
    <name type="common">Rape pollen beetle</name>
    <name type="synonym">Meligethes aeneus</name>
    <dbReference type="NCBI Taxonomy" id="1431903"/>
    <lineage>
        <taxon>Eukaryota</taxon>
        <taxon>Metazoa</taxon>
        <taxon>Ecdysozoa</taxon>
        <taxon>Arthropoda</taxon>
        <taxon>Hexapoda</taxon>
        <taxon>Insecta</taxon>
        <taxon>Pterygota</taxon>
        <taxon>Neoptera</taxon>
        <taxon>Endopterygota</taxon>
        <taxon>Coleoptera</taxon>
        <taxon>Polyphaga</taxon>
        <taxon>Cucujiformia</taxon>
        <taxon>Nitidulidae</taxon>
        <taxon>Meligethinae</taxon>
        <taxon>Brassicogethes</taxon>
    </lineage>
</organism>
<accession>A0A9P0BIU0</accession>
<dbReference type="AlphaFoldDB" id="A0A9P0BIU0"/>
<protein>
    <submittedName>
        <fullName evidence="2">Uncharacterized protein</fullName>
    </submittedName>
</protein>
<keyword evidence="3" id="KW-1185">Reference proteome</keyword>
<gene>
    <name evidence="2" type="ORF">MELIAE_LOCUS12697</name>
</gene>
<keyword evidence="1" id="KW-0472">Membrane</keyword>
<evidence type="ECO:0000313" key="2">
    <source>
        <dbReference type="EMBL" id="CAH0564064.1"/>
    </source>
</evidence>
<keyword evidence="1" id="KW-1133">Transmembrane helix</keyword>
<name>A0A9P0BIU0_BRAAE</name>
<dbReference type="EMBL" id="OV121140">
    <property type="protein sequence ID" value="CAH0564064.1"/>
    <property type="molecule type" value="Genomic_DNA"/>
</dbReference>
<dbReference type="OrthoDB" id="6780639at2759"/>
<reference evidence="2" key="1">
    <citation type="submission" date="2021-12" db="EMBL/GenBank/DDBJ databases">
        <authorList>
            <person name="King R."/>
        </authorList>
    </citation>
    <scope>NUCLEOTIDE SEQUENCE</scope>
</reference>
<feature type="transmembrane region" description="Helical" evidence="1">
    <location>
        <begin position="7"/>
        <end position="30"/>
    </location>
</feature>
<evidence type="ECO:0000313" key="3">
    <source>
        <dbReference type="Proteomes" id="UP001154078"/>
    </source>
</evidence>
<keyword evidence="1" id="KW-0812">Transmembrane</keyword>
<dbReference type="Proteomes" id="UP001154078">
    <property type="component" value="Chromosome 9"/>
</dbReference>
<evidence type="ECO:0000256" key="1">
    <source>
        <dbReference type="SAM" id="Phobius"/>
    </source>
</evidence>